<dbReference type="EMBL" id="BTGD01000001">
    <property type="protein sequence ID" value="GMM53862.1"/>
    <property type="molecule type" value="Genomic_DNA"/>
</dbReference>
<dbReference type="FunFam" id="1.25.40.120:FF:000035">
    <property type="entry name" value="Geranylgeranyl transferase type-2 subunit alpha"/>
    <property type="match status" value="1"/>
</dbReference>
<accession>A0AAV5RRS5</accession>
<dbReference type="GO" id="GO:0004663">
    <property type="term" value="F:Rab geranylgeranyltransferase activity"/>
    <property type="evidence" value="ECO:0007669"/>
    <property type="project" value="UniProtKB-UniRule"/>
</dbReference>
<evidence type="ECO:0000256" key="9">
    <source>
        <dbReference type="RuleBase" id="RU367120"/>
    </source>
</evidence>
<dbReference type="Pfam" id="PF01239">
    <property type="entry name" value="PPTA"/>
    <property type="match status" value="5"/>
</dbReference>
<comment type="similarity">
    <text evidence="1 9">Belongs to the protein prenyltransferase subunit alpha family.</text>
</comment>
<evidence type="ECO:0000256" key="4">
    <source>
        <dbReference type="ARBA" id="ARBA00022602"/>
    </source>
</evidence>
<evidence type="ECO:0000256" key="8">
    <source>
        <dbReference type="ARBA" id="ARBA00047658"/>
    </source>
</evidence>
<dbReference type="SUPFAM" id="SSF48439">
    <property type="entry name" value="Protein prenylyltransferase"/>
    <property type="match status" value="1"/>
</dbReference>
<evidence type="ECO:0000256" key="3">
    <source>
        <dbReference type="ARBA" id="ARBA00014772"/>
    </source>
</evidence>
<comment type="caution">
    <text evidence="11">The sequence shown here is derived from an EMBL/GenBank/DDBJ whole genome shotgun (WGS) entry which is preliminary data.</text>
</comment>
<dbReference type="Proteomes" id="UP001377567">
    <property type="component" value="Unassembled WGS sequence"/>
</dbReference>
<dbReference type="AlphaFoldDB" id="A0AAV5RRS5"/>
<dbReference type="PROSITE" id="PS51147">
    <property type="entry name" value="PFTA"/>
    <property type="match status" value="5"/>
</dbReference>
<evidence type="ECO:0000256" key="2">
    <source>
        <dbReference type="ARBA" id="ARBA00012656"/>
    </source>
</evidence>
<dbReference type="EC" id="2.5.1.60" evidence="2 9"/>
<reference evidence="11 12" key="1">
    <citation type="journal article" date="2023" name="Elife">
        <title>Identification of key yeast species and microbe-microbe interactions impacting larval growth of Drosophila in the wild.</title>
        <authorList>
            <person name="Mure A."/>
            <person name="Sugiura Y."/>
            <person name="Maeda R."/>
            <person name="Honda K."/>
            <person name="Sakurai N."/>
            <person name="Takahashi Y."/>
            <person name="Watada M."/>
            <person name="Katoh T."/>
            <person name="Gotoh A."/>
            <person name="Gotoh Y."/>
            <person name="Taniguchi I."/>
            <person name="Nakamura K."/>
            <person name="Hayashi T."/>
            <person name="Katayama T."/>
            <person name="Uemura T."/>
            <person name="Hattori Y."/>
        </authorList>
    </citation>
    <scope>NUCLEOTIDE SEQUENCE [LARGE SCALE GENOMIC DNA]</scope>
    <source>
        <strain evidence="11 12">KH-74</strain>
    </source>
</reference>
<dbReference type="GO" id="GO:0005968">
    <property type="term" value="C:Rab-protein geranylgeranyltransferase complex"/>
    <property type="evidence" value="ECO:0007669"/>
    <property type="project" value="TreeGrafter"/>
</dbReference>
<evidence type="ECO:0000313" key="11">
    <source>
        <dbReference type="EMBL" id="GMM53862.1"/>
    </source>
</evidence>
<protein>
    <recommendedName>
        <fullName evidence="3 9">Geranylgeranyl transferase type-2 subunit alpha</fullName>
        <ecNumber evidence="2 9">2.5.1.60</ecNumber>
    </recommendedName>
    <alternativeName>
        <fullName evidence="7 9">Geranylgeranyl transferase type II subunit alpha</fullName>
    </alternativeName>
</protein>
<dbReference type="PANTHER" id="PTHR11129">
    <property type="entry name" value="PROTEIN FARNESYLTRANSFERASE ALPHA SUBUNIT/RAB GERANYLGERANYL TRANSFERASE ALPHA SUBUNIT"/>
    <property type="match status" value="1"/>
</dbReference>
<keyword evidence="12" id="KW-1185">Reference proteome</keyword>
<name>A0AAV5RRS5_MAUHU</name>
<feature type="coiled-coil region" evidence="10">
    <location>
        <begin position="4"/>
        <end position="31"/>
    </location>
</feature>
<evidence type="ECO:0000256" key="1">
    <source>
        <dbReference type="ARBA" id="ARBA00006734"/>
    </source>
</evidence>
<proteinExistence type="inferred from homology"/>
<evidence type="ECO:0000256" key="10">
    <source>
        <dbReference type="SAM" id="Coils"/>
    </source>
</evidence>
<keyword evidence="6" id="KW-0677">Repeat</keyword>
<gene>
    <name evidence="11" type="ORF">DAKH74_004780</name>
</gene>
<keyword evidence="10" id="KW-0175">Coiled coil</keyword>
<keyword evidence="5 9" id="KW-0808">Transferase</keyword>
<evidence type="ECO:0000313" key="12">
    <source>
        <dbReference type="Proteomes" id="UP001377567"/>
    </source>
</evidence>
<comment type="function">
    <text evidence="9">Catalyzes the transfer of a geranyl-geranyl moiety from geranyl-geranyl pyrophosphate to cysteines occuring in specific C-terminal amino acid sequences.</text>
</comment>
<organism evidence="11 12">
    <name type="scientific">Maudiozyma humilis</name>
    <name type="common">Sour dough yeast</name>
    <name type="synonym">Kazachstania humilis</name>
    <dbReference type="NCBI Taxonomy" id="51915"/>
    <lineage>
        <taxon>Eukaryota</taxon>
        <taxon>Fungi</taxon>
        <taxon>Dikarya</taxon>
        <taxon>Ascomycota</taxon>
        <taxon>Saccharomycotina</taxon>
        <taxon>Saccharomycetes</taxon>
        <taxon>Saccharomycetales</taxon>
        <taxon>Saccharomycetaceae</taxon>
        <taxon>Maudiozyma</taxon>
    </lineage>
</organism>
<keyword evidence="4 9" id="KW-0637">Prenyltransferase</keyword>
<comment type="catalytic activity">
    <reaction evidence="8 9">
        <text>geranylgeranyl diphosphate + L-cysteinyl-[protein] = S-geranylgeranyl-L-cysteinyl-[protein] + diphosphate</text>
        <dbReference type="Rhea" id="RHEA:21240"/>
        <dbReference type="Rhea" id="RHEA-COMP:10131"/>
        <dbReference type="Rhea" id="RHEA-COMP:11537"/>
        <dbReference type="ChEBI" id="CHEBI:29950"/>
        <dbReference type="ChEBI" id="CHEBI:33019"/>
        <dbReference type="ChEBI" id="CHEBI:57533"/>
        <dbReference type="ChEBI" id="CHEBI:86021"/>
        <dbReference type="EC" id="2.5.1.60"/>
    </reaction>
</comment>
<evidence type="ECO:0000256" key="7">
    <source>
        <dbReference type="ARBA" id="ARBA00031267"/>
    </source>
</evidence>
<dbReference type="InterPro" id="IPR002088">
    <property type="entry name" value="Prenyl_trans_a"/>
</dbReference>
<evidence type="ECO:0000256" key="6">
    <source>
        <dbReference type="ARBA" id="ARBA00022737"/>
    </source>
</evidence>
<dbReference type="GO" id="GO:0097354">
    <property type="term" value="P:prenylation"/>
    <property type="evidence" value="ECO:0007669"/>
    <property type="project" value="UniProtKB-UniRule"/>
</dbReference>
<sequence>MHGVKRYNHSRELLEQKRQQDKQRIVNYRALTAQTLDARDAQIYTAQSLELTTSLLSTNPEFNTVWNYRRDILEALHPGARPSSEAFPEDELEFTMAQLKRFPKVYWIWNHRVWVLMYFCRDNAAVWRRELAIVDKLLSMDARNYHGWHYRRQVVAQIERIEQRSLDRSELEYVTQVINRNISNYSAWHQRVQLVTRLFQFKELPAEEMHTLLRGEVDYITNALYTDADDQSVWFYIKWFITNDVVKTTLPSDEYAKMLRGLRDNVVLINEDDVEFSGSDNNWCLKMLIVIEGALKDAGVESNAEYSKVAAEYLNKLITADPDRMNRYKHLLGSE</sequence>
<dbReference type="PANTHER" id="PTHR11129:SF2">
    <property type="entry name" value="GERANYLGERANYL TRANSFERASE TYPE-2 SUBUNIT ALPHA"/>
    <property type="match status" value="1"/>
</dbReference>
<evidence type="ECO:0000256" key="5">
    <source>
        <dbReference type="ARBA" id="ARBA00022679"/>
    </source>
</evidence>
<dbReference type="Gene3D" id="1.25.40.120">
    <property type="entry name" value="Protein prenylyltransferase"/>
    <property type="match status" value="1"/>
</dbReference>